<dbReference type="InterPro" id="IPR045851">
    <property type="entry name" value="AMP-bd_C_sf"/>
</dbReference>
<dbReference type="GO" id="GO:0004467">
    <property type="term" value="F:long-chain fatty acid-CoA ligase activity"/>
    <property type="evidence" value="ECO:0007669"/>
    <property type="project" value="UniProtKB-EC"/>
</dbReference>
<keyword evidence="6" id="KW-1185">Reference proteome</keyword>
<evidence type="ECO:0000259" key="4">
    <source>
        <dbReference type="Pfam" id="PF13193"/>
    </source>
</evidence>
<dbReference type="Pfam" id="PF13193">
    <property type="entry name" value="AMP-binding_C"/>
    <property type="match status" value="1"/>
</dbReference>
<keyword evidence="2 5" id="KW-0436">Ligase</keyword>
<dbReference type="SUPFAM" id="SSF56801">
    <property type="entry name" value="Acetyl-CoA synthetase-like"/>
    <property type="match status" value="1"/>
</dbReference>
<dbReference type="PROSITE" id="PS00455">
    <property type="entry name" value="AMP_BINDING"/>
    <property type="match status" value="1"/>
</dbReference>
<dbReference type="PANTHER" id="PTHR24096:SF323">
    <property type="entry name" value="BLR3536 PROTEIN"/>
    <property type="match status" value="1"/>
</dbReference>
<dbReference type="OrthoDB" id="9803968at2"/>
<evidence type="ECO:0000313" key="5">
    <source>
        <dbReference type="EMBL" id="MQY29201.1"/>
    </source>
</evidence>
<dbReference type="RefSeq" id="WP_153345763.1">
    <property type="nucleotide sequence ID" value="NZ_WEGI01000010.1"/>
</dbReference>
<evidence type="ECO:0000256" key="1">
    <source>
        <dbReference type="ARBA" id="ARBA00006432"/>
    </source>
</evidence>
<dbReference type="InterPro" id="IPR042099">
    <property type="entry name" value="ANL_N_sf"/>
</dbReference>
<dbReference type="Proteomes" id="UP000431401">
    <property type="component" value="Unassembled WGS sequence"/>
</dbReference>
<feature type="domain" description="AMP-dependent synthetase/ligase" evidence="3">
    <location>
        <begin position="8"/>
        <end position="361"/>
    </location>
</feature>
<dbReference type="AlphaFoldDB" id="A0A7K0DTW5"/>
<dbReference type="Gene3D" id="3.40.50.12780">
    <property type="entry name" value="N-terminal domain of ligase-like"/>
    <property type="match status" value="1"/>
</dbReference>
<comment type="similarity">
    <text evidence="1">Belongs to the ATP-dependent AMP-binding enzyme family.</text>
</comment>
<evidence type="ECO:0000259" key="3">
    <source>
        <dbReference type="Pfam" id="PF00501"/>
    </source>
</evidence>
<gene>
    <name evidence="5" type="primary">lcfB_11</name>
    <name evidence="5" type="ORF">NRB56_47910</name>
</gene>
<sequence length="517" mass="56263">MLCPATYAAATPDRPAAVLADTGEVLTYAELEDRSIRLAGALRAAGLRPGDVLALLTENTLRAFEVYWAALRSGLYLTAINRSLTADEAAYIVGDSGAAAIVVSGATPEIASVAATLVDRTPSLRLRLAYDGEVAGHESYERTLAAASPVRPADEPHGVPMLYSSGTTGFPKGVRPDLPPYRLGDPRGEPMVGLLRRYFGIGTDTVYLSPAPLYHAAPLRWSGSVQALGGTVVVMRRFDAEAALRAIERWRVTHGQFVPTMLVRMLRLPAEIRAAHDVSSLRCAVHAAAPCPVEVKQRMIDWWGPVLYEYYSNTEGNCMTMVDSATWLERPGTVGRPILGVLHICDDDGRELPARHIGTVYGDRPDHHVVYHNDPEKSAAARHPERPTWTTAGDVGFVDEDGYLYLTDRKSFTIISGGVNIYPQEVENALVLHPAIFDVAVIGLPDEAMGESVTAFVQPAAGTEPGPELAAQIIEFTRGRIAHYKAPRAVHFVDSLPRTETGKLLKRELRARYVTER</sequence>
<dbReference type="InterPro" id="IPR025110">
    <property type="entry name" value="AMP-bd_C"/>
</dbReference>
<dbReference type="InterPro" id="IPR020845">
    <property type="entry name" value="AMP-binding_CS"/>
</dbReference>
<dbReference type="EC" id="6.2.1.3" evidence="5"/>
<evidence type="ECO:0000313" key="6">
    <source>
        <dbReference type="Proteomes" id="UP000431401"/>
    </source>
</evidence>
<comment type="caution">
    <text evidence="5">The sequence shown here is derived from an EMBL/GenBank/DDBJ whole genome shotgun (WGS) entry which is preliminary data.</text>
</comment>
<organism evidence="5 6">
    <name type="scientific">Nocardia aurantia</name>
    <dbReference type="NCBI Taxonomy" id="2585199"/>
    <lineage>
        <taxon>Bacteria</taxon>
        <taxon>Bacillati</taxon>
        <taxon>Actinomycetota</taxon>
        <taxon>Actinomycetes</taxon>
        <taxon>Mycobacteriales</taxon>
        <taxon>Nocardiaceae</taxon>
        <taxon>Nocardia</taxon>
    </lineage>
</organism>
<evidence type="ECO:0000256" key="2">
    <source>
        <dbReference type="ARBA" id="ARBA00022598"/>
    </source>
</evidence>
<dbReference type="FunFam" id="3.30.300.30:FF:000008">
    <property type="entry name" value="2,3-dihydroxybenzoate-AMP ligase"/>
    <property type="match status" value="1"/>
</dbReference>
<dbReference type="InterPro" id="IPR000873">
    <property type="entry name" value="AMP-dep_synth/lig_dom"/>
</dbReference>
<dbReference type="Pfam" id="PF00501">
    <property type="entry name" value="AMP-binding"/>
    <property type="match status" value="1"/>
</dbReference>
<protein>
    <submittedName>
        <fullName evidence="5">Long-chain-fatty-acid--CoA ligase</fullName>
        <ecNumber evidence="5">6.2.1.3</ecNumber>
    </submittedName>
</protein>
<name>A0A7K0DTW5_9NOCA</name>
<dbReference type="Gene3D" id="3.30.300.30">
    <property type="match status" value="1"/>
</dbReference>
<proteinExistence type="inferred from homology"/>
<dbReference type="PANTHER" id="PTHR24096">
    <property type="entry name" value="LONG-CHAIN-FATTY-ACID--COA LIGASE"/>
    <property type="match status" value="1"/>
</dbReference>
<feature type="domain" description="AMP-binding enzyme C-terminal" evidence="4">
    <location>
        <begin position="425"/>
        <end position="503"/>
    </location>
</feature>
<reference evidence="5 6" key="1">
    <citation type="submission" date="2019-10" db="EMBL/GenBank/DDBJ databases">
        <title>Nocardia macrotermitis sp. nov. and Nocardia aurantia sp. nov., isolated from the gut of fungus growing-termite Macrotermes natalensis.</title>
        <authorList>
            <person name="Benndorf R."/>
            <person name="Schwitalla J."/>
            <person name="Martin K."/>
            <person name="De Beer W."/>
            <person name="Kaster A.-K."/>
            <person name="Vollmers J."/>
            <person name="Poulsen M."/>
            <person name="Beemelmanns C."/>
        </authorList>
    </citation>
    <scope>NUCLEOTIDE SEQUENCE [LARGE SCALE GENOMIC DNA]</scope>
    <source>
        <strain evidence="5 6">RB56</strain>
    </source>
</reference>
<dbReference type="EMBL" id="WEGI01000010">
    <property type="protein sequence ID" value="MQY29201.1"/>
    <property type="molecule type" value="Genomic_DNA"/>
</dbReference>
<accession>A0A7K0DTW5</accession>